<accession>A0A1N6T590</accession>
<organism evidence="3 4">
    <name type="scientific">Paracoccus thiocyanatus</name>
    <dbReference type="NCBI Taxonomy" id="34006"/>
    <lineage>
        <taxon>Bacteria</taxon>
        <taxon>Pseudomonadati</taxon>
        <taxon>Pseudomonadota</taxon>
        <taxon>Alphaproteobacteria</taxon>
        <taxon>Rhodobacterales</taxon>
        <taxon>Paracoccaceae</taxon>
        <taxon>Paracoccus</taxon>
    </lineage>
</organism>
<dbReference type="SUPFAM" id="SSF54211">
    <property type="entry name" value="Ribosomal protein S5 domain 2-like"/>
    <property type="match status" value="1"/>
</dbReference>
<comment type="similarity">
    <text evidence="1">Belongs to the IMPACT family.</text>
</comment>
<dbReference type="InterPro" id="IPR020569">
    <property type="entry name" value="UPF0029_Impact_CS"/>
</dbReference>
<dbReference type="EMBL" id="FTMK01000008">
    <property type="protein sequence ID" value="SIQ48296.1"/>
    <property type="molecule type" value="Genomic_DNA"/>
</dbReference>
<name>A0A1N6T590_9RHOB</name>
<dbReference type="Gene3D" id="3.30.230.30">
    <property type="entry name" value="Impact, N-terminal domain"/>
    <property type="match status" value="1"/>
</dbReference>
<dbReference type="GO" id="GO:0140469">
    <property type="term" value="P:GCN2-mediated signaling"/>
    <property type="evidence" value="ECO:0007669"/>
    <property type="project" value="TreeGrafter"/>
</dbReference>
<dbReference type="Proteomes" id="UP000323956">
    <property type="component" value="Unassembled WGS sequence"/>
</dbReference>
<proteinExistence type="inferred from homology"/>
<evidence type="ECO:0000259" key="2">
    <source>
        <dbReference type="Pfam" id="PF01205"/>
    </source>
</evidence>
<dbReference type="PANTHER" id="PTHR16301">
    <property type="entry name" value="IMPACT-RELATED"/>
    <property type="match status" value="1"/>
</dbReference>
<evidence type="ECO:0000313" key="4">
    <source>
        <dbReference type="Proteomes" id="UP000323956"/>
    </source>
</evidence>
<reference evidence="3 4" key="1">
    <citation type="submission" date="2017-01" db="EMBL/GenBank/DDBJ databases">
        <authorList>
            <person name="Varghese N."/>
            <person name="Submissions S."/>
        </authorList>
    </citation>
    <scope>NUCLEOTIDE SEQUENCE [LARGE SCALE GENOMIC DNA]</scope>
    <source>
        <strain evidence="3 4">ATCC 700171</strain>
    </source>
</reference>
<gene>
    <name evidence="3" type="ORF">SAMN05421641_10899</name>
</gene>
<dbReference type="InterPro" id="IPR020568">
    <property type="entry name" value="Ribosomal_Su5_D2-typ_SF"/>
</dbReference>
<evidence type="ECO:0000256" key="1">
    <source>
        <dbReference type="ARBA" id="ARBA00007665"/>
    </source>
</evidence>
<dbReference type="InterPro" id="IPR023582">
    <property type="entry name" value="Impact"/>
</dbReference>
<dbReference type="PANTHER" id="PTHR16301:SF25">
    <property type="entry name" value="PROTEIN IMPACT"/>
    <property type="match status" value="1"/>
</dbReference>
<dbReference type="InterPro" id="IPR036956">
    <property type="entry name" value="Impact_N_sf"/>
</dbReference>
<feature type="domain" description="Impact N-terminal" evidence="2">
    <location>
        <begin position="13"/>
        <end position="113"/>
    </location>
</feature>
<dbReference type="RefSeq" id="WP_188128623.1">
    <property type="nucleotide sequence ID" value="NZ_FTMK01000008.1"/>
</dbReference>
<dbReference type="Pfam" id="PF01205">
    <property type="entry name" value="Impact_N"/>
    <property type="match status" value="1"/>
</dbReference>
<dbReference type="PROSITE" id="PS00910">
    <property type="entry name" value="UPF0029"/>
    <property type="match status" value="1"/>
</dbReference>
<dbReference type="AlphaFoldDB" id="A0A1N6T590"/>
<dbReference type="InterPro" id="IPR001498">
    <property type="entry name" value="Impact_N"/>
</dbReference>
<dbReference type="GO" id="GO:0006446">
    <property type="term" value="P:regulation of translational initiation"/>
    <property type="evidence" value="ECO:0007669"/>
    <property type="project" value="TreeGrafter"/>
</dbReference>
<dbReference type="GO" id="GO:0005737">
    <property type="term" value="C:cytoplasm"/>
    <property type="evidence" value="ECO:0007669"/>
    <property type="project" value="TreeGrafter"/>
</dbReference>
<evidence type="ECO:0000313" key="3">
    <source>
        <dbReference type="EMBL" id="SIQ48296.1"/>
    </source>
</evidence>
<protein>
    <submittedName>
        <fullName evidence="3">Uncharacterized protein family UPF0029</fullName>
    </submittedName>
</protein>
<sequence>MSLAVFDKIISDRGSRYAVSGGPARTRAEAQALLVELKRNKRFAKATHHSWAAVLSGEAMRDDDGESGAGQIILQMLERAGLSDHMVIVTRWYGGKHLGGDRFRHVAGAVRHYLAQTGLAQGGLGQDGR</sequence>